<dbReference type="PANTHER" id="PTHR28272">
    <property type="entry name" value="RIBONUCLEASES P/MRP PROTEIN SUBUNIT POP3"/>
    <property type="match status" value="1"/>
</dbReference>
<protein>
    <submittedName>
        <fullName evidence="2">4233_t:CDS:1</fullName>
    </submittedName>
</protein>
<proteinExistence type="predicted"/>
<evidence type="ECO:0000313" key="3">
    <source>
        <dbReference type="Proteomes" id="UP000789706"/>
    </source>
</evidence>
<name>A0A9N9FP72_9GLOM</name>
<gene>
    <name evidence="2" type="ORF">DEBURN_LOCUS7062</name>
</gene>
<dbReference type="AlphaFoldDB" id="A0A9N9FP72"/>
<dbReference type="GO" id="GO:0005829">
    <property type="term" value="C:cytosol"/>
    <property type="evidence" value="ECO:0007669"/>
    <property type="project" value="TreeGrafter"/>
</dbReference>
<sequence length="255" mass="29415">MDIDPDSHSHLKSEKSLESISKLSKLDSLGTQFGFVVGINEVTKHLEQPFNSDIVSYFQKRYHRNNHNLNRSLNLKESNKQQREPLRMVFVCKADLSTPNLVSHFPIMTSIAHVLLVLLPLNSSKVLEEYTGINKIRTLGIKKRSPAFDNIYKLVQDRVKPVAASWLMLPLEQEISKKRRSEEEQIVDDPSSSTIQNQIPEMLTKQVTSVEYFPTKIKQLKTTAPVNKEQHTQEKRLKKKQRKLLKQETNSKLNT</sequence>
<dbReference type="GO" id="GO:0006364">
    <property type="term" value="P:rRNA processing"/>
    <property type="evidence" value="ECO:0007669"/>
    <property type="project" value="InterPro"/>
</dbReference>
<comment type="caution">
    <text evidence="2">The sequence shown here is derived from an EMBL/GenBank/DDBJ whole genome shotgun (WGS) entry which is preliminary data.</text>
</comment>
<evidence type="ECO:0000313" key="2">
    <source>
        <dbReference type="EMBL" id="CAG8550248.1"/>
    </source>
</evidence>
<evidence type="ECO:0000256" key="1">
    <source>
        <dbReference type="SAM" id="MobiDB-lite"/>
    </source>
</evidence>
<dbReference type="EMBL" id="CAJVPK010000802">
    <property type="protein sequence ID" value="CAG8550248.1"/>
    <property type="molecule type" value="Genomic_DNA"/>
</dbReference>
<dbReference type="InterPro" id="IPR013241">
    <property type="entry name" value="RNase_P_Pop3"/>
</dbReference>
<dbReference type="OrthoDB" id="20109at2759"/>
<dbReference type="Pfam" id="PF08228">
    <property type="entry name" value="RNase_P_pop3"/>
    <property type="match status" value="1"/>
</dbReference>
<feature type="region of interest" description="Disordered" evidence="1">
    <location>
        <begin position="223"/>
        <end position="255"/>
    </location>
</feature>
<dbReference type="GO" id="GO:0000172">
    <property type="term" value="C:ribonuclease MRP complex"/>
    <property type="evidence" value="ECO:0007669"/>
    <property type="project" value="TreeGrafter"/>
</dbReference>
<dbReference type="GO" id="GO:0034965">
    <property type="term" value="P:intronic box C/D snoRNA processing"/>
    <property type="evidence" value="ECO:0007669"/>
    <property type="project" value="TreeGrafter"/>
</dbReference>
<keyword evidence="3" id="KW-1185">Reference proteome</keyword>
<dbReference type="Proteomes" id="UP000789706">
    <property type="component" value="Unassembled WGS sequence"/>
</dbReference>
<dbReference type="GO" id="GO:0005655">
    <property type="term" value="C:nucleolar ribonuclease P complex"/>
    <property type="evidence" value="ECO:0007669"/>
    <property type="project" value="TreeGrafter"/>
</dbReference>
<dbReference type="GO" id="GO:0004526">
    <property type="term" value="F:ribonuclease P activity"/>
    <property type="evidence" value="ECO:0007669"/>
    <property type="project" value="TreeGrafter"/>
</dbReference>
<accession>A0A9N9FP72</accession>
<organism evidence="2 3">
    <name type="scientific">Diversispora eburnea</name>
    <dbReference type="NCBI Taxonomy" id="1213867"/>
    <lineage>
        <taxon>Eukaryota</taxon>
        <taxon>Fungi</taxon>
        <taxon>Fungi incertae sedis</taxon>
        <taxon>Mucoromycota</taxon>
        <taxon>Glomeromycotina</taxon>
        <taxon>Glomeromycetes</taxon>
        <taxon>Diversisporales</taxon>
        <taxon>Diversisporaceae</taxon>
        <taxon>Diversispora</taxon>
    </lineage>
</organism>
<dbReference type="GO" id="GO:0008033">
    <property type="term" value="P:tRNA processing"/>
    <property type="evidence" value="ECO:0007669"/>
    <property type="project" value="InterPro"/>
</dbReference>
<dbReference type="GO" id="GO:0000171">
    <property type="term" value="F:ribonuclease MRP activity"/>
    <property type="evidence" value="ECO:0007669"/>
    <property type="project" value="TreeGrafter"/>
</dbReference>
<reference evidence="2" key="1">
    <citation type="submission" date="2021-06" db="EMBL/GenBank/DDBJ databases">
        <authorList>
            <person name="Kallberg Y."/>
            <person name="Tangrot J."/>
            <person name="Rosling A."/>
        </authorList>
    </citation>
    <scope>NUCLEOTIDE SEQUENCE</scope>
    <source>
        <strain evidence="2">AZ414A</strain>
    </source>
</reference>
<dbReference type="PANTHER" id="PTHR28272:SF1">
    <property type="entry name" value="RIBONUCLEASES P_MRP PROTEIN SUBUNIT POP3"/>
    <property type="match status" value="1"/>
</dbReference>